<comment type="caution">
    <text evidence="1">The sequence shown here is derived from an EMBL/GenBank/DDBJ whole genome shotgun (WGS) entry which is preliminary data.</text>
</comment>
<keyword evidence="2" id="KW-1185">Reference proteome</keyword>
<protein>
    <submittedName>
        <fullName evidence="1">Uncharacterized protein</fullName>
    </submittedName>
</protein>
<name>A0AAU9PJW5_9ASTR</name>
<sequence>MKIQNPRLNHHSTGKIVSHRKKTITTGVLISSALSQEYNVVATAGVPTTPSIMSALSDHSLLYDVERPVNPRRNLRQSVAGAFSATPFCCRCSPSLHYVGHRIWTCKQLLLISLPLSMVLSFLSLK</sequence>
<evidence type="ECO:0000313" key="2">
    <source>
        <dbReference type="Proteomes" id="UP001157418"/>
    </source>
</evidence>
<proteinExistence type="predicted"/>
<organism evidence="1 2">
    <name type="scientific">Lactuca virosa</name>
    <dbReference type="NCBI Taxonomy" id="75947"/>
    <lineage>
        <taxon>Eukaryota</taxon>
        <taxon>Viridiplantae</taxon>
        <taxon>Streptophyta</taxon>
        <taxon>Embryophyta</taxon>
        <taxon>Tracheophyta</taxon>
        <taxon>Spermatophyta</taxon>
        <taxon>Magnoliopsida</taxon>
        <taxon>eudicotyledons</taxon>
        <taxon>Gunneridae</taxon>
        <taxon>Pentapetalae</taxon>
        <taxon>asterids</taxon>
        <taxon>campanulids</taxon>
        <taxon>Asterales</taxon>
        <taxon>Asteraceae</taxon>
        <taxon>Cichorioideae</taxon>
        <taxon>Cichorieae</taxon>
        <taxon>Lactucinae</taxon>
        <taxon>Lactuca</taxon>
    </lineage>
</organism>
<accession>A0AAU9PJW5</accession>
<dbReference type="EMBL" id="CAKMRJ010005634">
    <property type="protein sequence ID" value="CAH1450490.1"/>
    <property type="molecule type" value="Genomic_DNA"/>
</dbReference>
<evidence type="ECO:0000313" key="1">
    <source>
        <dbReference type="EMBL" id="CAH1450490.1"/>
    </source>
</evidence>
<dbReference type="AlphaFoldDB" id="A0AAU9PJW5"/>
<reference evidence="1 2" key="1">
    <citation type="submission" date="2022-01" db="EMBL/GenBank/DDBJ databases">
        <authorList>
            <person name="Xiong W."/>
            <person name="Schranz E."/>
        </authorList>
    </citation>
    <scope>NUCLEOTIDE SEQUENCE [LARGE SCALE GENOMIC DNA]</scope>
</reference>
<gene>
    <name evidence="1" type="ORF">LVIROSA_LOCUS35915</name>
</gene>
<dbReference type="Proteomes" id="UP001157418">
    <property type="component" value="Unassembled WGS sequence"/>
</dbReference>